<accession>A0A6L5YUE5</accession>
<evidence type="ECO:0000313" key="2">
    <source>
        <dbReference type="EMBL" id="MST75596.1"/>
    </source>
</evidence>
<dbReference type="GO" id="GO:0016740">
    <property type="term" value="F:transferase activity"/>
    <property type="evidence" value="ECO:0007669"/>
    <property type="project" value="UniProtKB-KW"/>
</dbReference>
<dbReference type="EMBL" id="VUNI01000021">
    <property type="protein sequence ID" value="MST75596.1"/>
    <property type="molecule type" value="Genomic_DNA"/>
</dbReference>
<feature type="domain" description="Glycosyltransferase 2-like" evidence="1">
    <location>
        <begin position="6"/>
        <end position="133"/>
    </location>
</feature>
<dbReference type="PANTHER" id="PTHR22916">
    <property type="entry name" value="GLYCOSYLTRANSFERASE"/>
    <property type="match status" value="1"/>
</dbReference>
<organism evidence="2 3">
    <name type="scientific">Roseburia porci</name>
    <dbReference type="NCBI Taxonomy" id="2605790"/>
    <lineage>
        <taxon>Bacteria</taxon>
        <taxon>Bacillati</taxon>
        <taxon>Bacillota</taxon>
        <taxon>Clostridia</taxon>
        <taxon>Lachnospirales</taxon>
        <taxon>Lachnospiraceae</taxon>
        <taxon>Roseburia</taxon>
    </lineage>
</organism>
<evidence type="ECO:0000313" key="3">
    <source>
        <dbReference type="Proteomes" id="UP000474024"/>
    </source>
</evidence>
<keyword evidence="3" id="KW-1185">Reference proteome</keyword>
<protein>
    <submittedName>
        <fullName evidence="2">Glycosyltransferase family 2 protein</fullName>
    </submittedName>
</protein>
<gene>
    <name evidence="2" type="ORF">FYJ75_11300</name>
</gene>
<dbReference type="InterPro" id="IPR001173">
    <property type="entry name" value="Glyco_trans_2-like"/>
</dbReference>
<proteinExistence type="predicted"/>
<dbReference type="Proteomes" id="UP000474024">
    <property type="component" value="Unassembled WGS sequence"/>
</dbReference>
<sequence length="331" mass="38826">MEKVLSVVIPSYNVEKYLDRCLSSFVNAEVLRDIEILIINDGSTDKTSEIAEKYCRKYPSSFTLYNKENGGHGSGINYGIEHATGKYFKVVDGDDWVETGNLPVFIHTLKKTNADIVASNYRLVQDGTDQILEERYACKNKYHYGKEWGFAEAVSEPIIKIHSLTIRTDILKENNIRVDEKVFYEDAEYILYPIPFCKNVYYDPTFVYMYRLGRNGQSVDIESMKRHRKDHMQVLNSLFEYYIDHQFIQQYKKKYLERGIALSVQNQYQIYLAMGDEAGVYDKMKRFDTQLRENYPGIYQAVTKKSIWAIRHSSYLLFPFAVKLYKLMKRS</sequence>
<name>A0A6L5YUE5_9FIRM</name>
<keyword evidence="2" id="KW-0808">Transferase</keyword>
<comment type="caution">
    <text evidence="2">The sequence shown here is derived from an EMBL/GenBank/DDBJ whole genome shotgun (WGS) entry which is preliminary data.</text>
</comment>
<dbReference type="AlphaFoldDB" id="A0A6L5YUE5"/>
<reference evidence="2 3" key="1">
    <citation type="submission" date="2019-08" db="EMBL/GenBank/DDBJ databases">
        <title>In-depth cultivation of the pig gut microbiome towards novel bacterial diversity and tailored functional studies.</title>
        <authorList>
            <person name="Wylensek D."/>
            <person name="Hitch T.C.A."/>
            <person name="Clavel T."/>
        </authorList>
    </citation>
    <scope>NUCLEOTIDE SEQUENCE [LARGE SCALE GENOMIC DNA]</scope>
    <source>
        <strain evidence="2 3">MUC/MUC-530-WT-4D</strain>
    </source>
</reference>
<dbReference type="Gene3D" id="3.90.550.10">
    <property type="entry name" value="Spore Coat Polysaccharide Biosynthesis Protein SpsA, Chain A"/>
    <property type="match status" value="1"/>
</dbReference>
<dbReference type="InterPro" id="IPR029044">
    <property type="entry name" value="Nucleotide-diphossugar_trans"/>
</dbReference>
<evidence type="ECO:0000259" key="1">
    <source>
        <dbReference type="Pfam" id="PF00535"/>
    </source>
</evidence>
<dbReference type="CDD" id="cd00761">
    <property type="entry name" value="Glyco_tranf_GTA_type"/>
    <property type="match status" value="1"/>
</dbReference>
<dbReference type="SUPFAM" id="SSF53448">
    <property type="entry name" value="Nucleotide-diphospho-sugar transferases"/>
    <property type="match status" value="1"/>
</dbReference>
<dbReference type="RefSeq" id="WP_154430562.1">
    <property type="nucleotide sequence ID" value="NZ_VUNI01000021.1"/>
</dbReference>
<dbReference type="Pfam" id="PF00535">
    <property type="entry name" value="Glycos_transf_2"/>
    <property type="match status" value="1"/>
</dbReference>